<evidence type="ECO:0000313" key="1">
    <source>
        <dbReference type="EMBL" id="VAW75181.1"/>
    </source>
</evidence>
<dbReference type="AlphaFoldDB" id="A0A3B0Y6F0"/>
<protein>
    <recommendedName>
        <fullName evidence="2">HMA domain-containing protein</fullName>
    </recommendedName>
</protein>
<reference evidence="1" key="1">
    <citation type="submission" date="2018-06" db="EMBL/GenBank/DDBJ databases">
        <authorList>
            <person name="Zhirakovskaya E."/>
        </authorList>
    </citation>
    <scope>NUCLEOTIDE SEQUENCE</scope>
</reference>
<accession>A0A3B0Y6F0</accession>
<gene>
    <name evidence="1" type="ORF">MNBD_GAMMA15-1964</name>
</gene>
<organism evidence="1">
    <name type="scientific">hydrothermal vent metagenome</name>
    <dbReference type="NCBI Taxonomy" id="652676"/>
    <lineage>
        <taxon>unclassified sequences</taxon>
        <taxon>metagenomes</taxon>
        <taxon>ecological metagenomes</taxon>
    </lineage>
</organism>
<proteinExistence type="predicted"/>
<sequence length="138" mass="16163">MEQPDPDTLKHREVAFRDLLPGQQQALDAILALSDIEGVLEVSLTEVSRNSIHVSYDLRQIDLSTIEALLFELGFHLDNSLFAKIKRALYYYTESNELENLTTSRDQDHSTRDIFTNVYLSQKHGCRDRRPEHWRRYL</sequence>
<dbReference type="EMBL" id="UOFN01000046">
    <property type="protein sequence ID" value="VAW75181.1"/>
    <property type="molecule type" value="Genomic_DNA"/>
</dbReference>
<name>A0A3B0Y6F0_9ZZZZ</name>
<evidence type="ECO:0008006" key="2">
    <source>
        <dbReference type="Google" id="ProtNLM"/>
    </source>
</evidence>